<keyword evidence="8" id="KW-0443">Lipid metabolism</keyword>
<dbReference type="CDD" id="cd09140">
    <property type="entry name" value="PLDc_vPLD1_2_like_bac_1"/>
    <property type="match status" value="1"/>
</dbReference>
<evidence type="ECO:0000256" key="6">
    <source>
        <dbReference type="ARBA" id="ARBA00022737"/>
    </source>
</evidence>
<evidence type="ECO:0000256" key="5">
    <source>
        <dbReference type="ARBA" id="ARBA00022525"/>
    </source>
</evidence>
<comment type="caution">
    <text evidence="11">The sequence shown here is derived from an EMBL/GenBank/DDBJ whole genome shotgun (WGS) entry which is preliminary data.</text>
</comment>
<organism evidence="11 12">
    <name type="scientific">Agrobacterium tumefaciens</name>
    <dbReference type="NCBI Taxonomy" id="358"/>
    <lineage>
        <taxon>Bacteria</taxon>
        <taxon>Pseudomonadati</taxon>
        <taxon>Pseudomonadota</taxon>
        <taxon>Alphaproteobacteria</taxon>
        <taxon>Hyphomicrobiales</taxon>
        <taxon>Rhizobiaceae</taxon>
        <taxon>Rhizobium/Agrobacterium group</taxon>
        <taxon>Agrobacterium</taxon>
        <taxon>Agrobacterium tumefaciens complex</taxon>
    </lineage>
</organism>
<evidence type="ECO:0000256" key="2">
    <source>
        <dbReference type="ARBA" id="ARBA00003145"/>
    </source>
</evidence>
<gene>
    <name evidence="11" type="ORF">RU07_23725</name>
</gene>
<accession>A0A0D0KEA0</accession>
<dbReference type="AlphaFoldDB" id="A0A0D0KEA0"/>
<reference evidence="11 12" key="1">
    <citation type="submission" date="2014-12" db="EMBL/GenBank/DDBJ databases">
        <title>16Stimator: statistical estimation of ribosomal gene copy numbers from draft genome assemblies.</title>
        <authorList>
            <person name="Perisin M.A."/>
            <person name="Vetter M."/>
            <person name="Gilbert J.A."/>
            <person name="Bergelson J."/>
        </authorList>
    </citation>
    <scope>NUCLEOTIDE SEQUENCE [LARGE SCALE GENOMIC DNA]</scope>
    <source>
        <strain evidence="11 12">MEJ076</strain>
    </source>
</reference>
<dbReference type="OrthoDB" id="8828485at2"/>
<dbReference type="PANTHER" id="PTHR18896">
    <property type="entry name" value="PHOSPHOLIPASE D"/>
    <property type="match status" value="1"/>
</dbReference>
<comment type="catalytic activity">
    <reaction evidence="1">
        <text>a 1,2-diacyl-sn-glycero-3-phosphocholine + H2O = a 1,2-diacyl-sn-glycero-3-phosphate + choline + H(+)</text>
        <dbReference type="Rhea" id="RHEA:14445"/>
        <dbReference type="ChEBI" id="CHEBI:15354"/>
        <dbReference type="ChEBI" id="CHEBI:15377"/>
        <dbReference type="ChEBI" id="CHEBI:15378"/>
        <dbReference type="ChEBI" id="CHEBI:57643"/>
        <dbReference type="ChEBI" id="CHEBI:58608"/>
        <dbReference type="EC" id="3.1.4.4"/>
    </reaction>
</comment>
<dbReference type="GO" id="GO:0009395">
    <property type="term" value="P:phospholipid catabolic process"/>
    <property type="evidence" value="ECO:0007669"/>
    <property type="project" value="TreeGrafter"/>
</dbReference>
<evidence type="ECO:0000259" key="10">
    <source>
        <dbReference type="PROSITE" id="PS50035"/>
    </source>
</evidence>
<dbReference type="InterPro" id="IPR025202">
    <property type="entry name" value="PLD-like_dom"/>
</dbReference>
<dbReference type="GO" id="GO:0004630">
    <property type="term" value="F:phospholipase D activity"/>
    <property type="evidence" value="ECO:0007669"/>
    <property type="project" value="UniProtKB-EC"/>
</dbReference>
<protein>
    <recommendedName>
        <fullName evidence="4">Phospholipase D</fullName>
    </recommendedName>
    <alternativeName>
        <fullName evidence="9">Choline phosphatase</fullName>
    </alternativeName>
</protein>
<dbReference type="Gene3D" id="3.30.870.10">
    <property type="entry name" value="Endonuclease Chain A"/>
    <property type="match status" value="2"/>
</dbReference>
<dbReference type="PROSITE" id="PS50035">
    <property type="entry name" value="PLD"/>
    <property type="match status" value="2"/>
</dbReference>
<dbReference type="EMBL" id="JXQV01000054">
    <property type="protein sequence ID" value="KIP97626.1"/>
    <property type="molecule type" value="Genomic_DNA"/>
</dbReference>
<comment type="function">
    <text evidence="2">Could be a virulence factor.</text>
</comment>
<comment type="subcellular location">
    <subcellularLocation>
        <location evidence="3">Secreted</location>
    </subcellularLocation>
</comment>
<keyword evidence="6" id="KW-0677">Repeat</keyword>
<evidence type="ECO:0000256" key="1">
    <source>
        <dbReference type="ARBA" id="ARBA00000798"/>
    </source>
</evidence>
<feature type="domain" description="PLD phosphodiesterase" evidence="10">
    <location>
        <begin position="127"/>
        <end position="154"/>
    </location>
</feature>
<evidence type="ECO:0000256" key="4">
    <source>
        <dbReference type="ARBA" id="ARBA00018392"/>
    </source>
</evidence>
<evidence type="ECO:0000256" key="3">
    <source>
        <dbReference type="ARBA" id="ARBA00004613"/>
    </source>
</evidence>
<keyword evidence="5" id="KW-0964">Secreted</keyword>
<dbReference type="GO" id="GO:0005576">
    <property type="term" value="C:extracellular region"/>
    <property type="evidence" value="ECO:0007669"/>
    <property type="project" value="UniProtKB-SubCell"/>
</dbReference>
<evidence type="ECO:0000313" key="11">
    <source>
        <dbReference type="EMBL" id="KIP97626.1"/>
    </source>
</evidence>
<name>A0A0D0KEA0_AGRTU</name>
<dbReference type="SUPFAM" id="SSF56024">
    <property type="entry name" value="Phospholipase D/nuclease"/>
    <property type="match status" value="2"/>
</dbReference>
<dbReference type="Pfam" id="PF13091">
    <property type="entry name" value="PLDc_2"/>
    <property type="match status" value="1"/>
</dbReference>
<dbReference type="InterPro" id="IPR015679">
    <property type="entry name" value="PLipase_D_fam"/>
</dbReference>
<dbReference type="CDD" id="cd09143">
    <property type="entry name" value="PLDc_vPLD1_2_like_bac_2"/>
    <property type="match status" value="1"/>
</dbReference>
<keyword evidence="7" id="KW-0378">Hydrolase</keyword>
<evidence type="ECO:0000256" key="8">
    <source>
        <dbReference type="ARBA" id="ARBA00023098"/>
    </source>
</evidence>
<dbReference type="PANTHER" id="PTHR18896:SF76">
    <property type="entry name" value="PHOSPHOLIPASE"/>
    <property type="match status" value="1"/>
</dbReference>
<dbReference type="Proteomes" id="UP000035017">
    <property type="component" value="Unassembled WGS sequence"/>
</dbReference>
<sequence length="479" mass="54093">MTSVLVEGETCWKIADADRVSVVVDAAAFFMHARNAMLKAKRSIFMVGWDFDSRIDLVPGEAEDEAPEKLGNFLNWLAKRRDDLDVRILKWDVGLINSITRGETPFYILRWLFSKRVQLKLDSAHPPLSAHHMKLLVIDDSVAFCGGIDMTVGRWDTREHLENDKRRRSPLGFSQGPWHDVTSCISGQAAAALGQLARTRWELATAEKLEPVSVASDPWPDELEVDFRDISVAIVRTLPEFDKQPQISEIEAAKLAIIASTKKCLYIESQYFASRKIAEAIAMRLQEANGPEIILINPEGAEGWLESKAMDSARIRLMKLVQESDHHGRFLLMYPVNDKRTPIYVHAKVMVSDDRLIKIGSANLNNRSMGYDTECDIVIEARLDQKILSAKIIEHRNGLIAEHVGCDQKDLNLEIEKNGSVIQAINTLNRKNGRGLVNVPMRDLTADEELFAESKMADPERPSGVKERFMRQLNRRRAG</sequence>
<proteinExistence type="predicted"/>
<dbReference type="InterPro" id="IPR001736">
    <property type="entry name" value="PLipase_D/transphosphatidylase"/>
</dbReference>
<evidence type="ECO:0000256" key="9">
    <source>
        <dbReference type="ARBA" id="ARBA00029594"/>
    </source>
</evidence>
<evidence type="ECO:0000256" key="7">
    <source>
        <dbReference type="ARBA" id="ARBA00022801"/>
    </source>
</evidence>
<feature type="domain" description="PLD phosphodiesterase" evidence="10">
    <location>
        <begin position="341"/>
        <end position="368"/>
    </location>
</feature>
<dbReference type="SMART" id="SM00155">
    <property type="entry name" value="PLDc"/>
    <property type="match status" value="2"/>
</dbReference>
<evidence type="ECO:0000313" key="12">
    <source>
        <dbReference type="Proteomes" id="UP000035017"/>
    </source>
</evidence>